<name>A0A3G8JNE1_9ACTN</name>
<evidence type="ECO:0000313" key="1">
    <source>
        <dbReference type="EMBL" id="AZG46458.1"/>
    </source>
</evidence>
<sequence>MTDDHAATDPENLLRLWAECGYDAEQVWAEIGRGDDRVRGPEVNELTARLSTVPGWFLTDPIRVRALAGDVLGDGDNRRDVGEIARLTDELDDPAARTMAGLCLWLWASEEVIGPYSRALRRDLCGRALAAFAFRLAAVVPARDLIGLAERREEAARTFLLWSGQRPGSEDMVTAHSLLDARDSLTRNAYLAEALVQQEHRLAVARRLAEARAREATARYGAE</sequence>
<evidence type="ECO:0000313" key="2">
    <source>
        <dbReference type="Proteomes" id="UP000271469"/>
    </source>
</evidence>
<organism evidence="1 2">
    <name type="scientific">Gordonia insulae</name>
    <dbReference type="NCBI Taxonomy" id="2420509"/>
    <lineage>
        <taxon>Bacteria</taxon>
        <taxon>Bacillati</taxon>
        <taxon>Actinomycetota</taxon>
        <taxon>Actinomycetes</taxon>
        <taxon>Mycobacteriales</taxon>
        <taxon>Gordoniaceae</taxon>
        <taxon>Gordonia</taxon>
    </lineage>
</organism>
<dbReference type="AlphaFoldDB" id="A0A3G8JNE1"/>
<proteinExistence type="predicted"/>
<dbReference type="OrthoDB" id="4614455at2"/>
<protein>
    <submittedName>
        <fullName evidence="1">Uncharacterized protein</fullName>
    </submittedName>
</protein>
<gene>
    <name evidence="1" type="ORF">D7316_03059</name>
</gene>
<dbReference type="RefSeq" id="WP_124708961.1">
    <property type="nucleotide sequence ID" value="NZ_CP033972.1"/>
</dbReference>
<dbReference type="KEGG" id="gom:D7316_03059"/>
<accession>A0A3G8JNE1</accession>
<keyword evidence="2" id="KW-1185">Reference proteome</keyword>
<reference evidence="1 2" key="1">
    <citation type="submission" date="2018-11" db="EMBL/GenBank/DDBJ databases">
        <title>Gordonia insulae sp. nov., isolated from an island soil.</title>
        <authorList>
            <person name="Kim Y.S."/>
            <person name="Kim S.B."/>
        </authorList>
    </citation>
    <scope>NUCLEOTIDE SEQUENCE [LARGE SCALE GENOMIC DNA]</scope>
    <source>
        <strain evidence="1 2">MMS17-SY073</strain>
    </source>
</reference>
<dbReference type="EMBL" id="CP033972">
    <property type="protein sequence ID" value="AZG46458.1"/>
    <property type="molecule type" value="Genomic_DNA"/>
</dbReference>
<dbReference type="Proteomes" id="UP000271469">
    <property type="component" value="Chromosome"/>
</dbReference>